<comment type="caution">
    <text evidence="3">The sequence shown here is derived from an EMBL/GenBank/DDBJ whole genome shotgun (WGS) entry which is preliminary data.</text>
</comment>
<sequence length="374" mass="42306">MEAAGLQDFPCLVIRGICDYSDSHKNKMWQEYAAATAAAFAKELLSFIRPNMVLEEKPIQQLLSEHKRTNQILETCPLDLPIVHEARYDSADVQDGPRCESGTRSHIRDRIASWVNEDSAEPVFWLSGPAGTGKSTIGRTIVDTFAGENRLAAGYFFKRGEQGRINTTRLFPTLAAQLAETIPAFKDCLQKSLRGLDRDAMEKKGLEVQFNQLLWRTLADLALETSRLTKVIIIDALDECERPEHLRQILALLSKFGTFTTMCLRVLVTSRSTSAVMTALDGVCHRNLDLEGEHRDETRNDVASFLKQKFADIKTRWDILETWPDQGQLDHLIFLSTTPSPLFIYAATLGRFIDDPHEQDDPVDQLDLWLHQCD</sequence>
<dbReference type="Pfam" id="PF24883">
    <property type="entry name" value="NPHP3_N"/>
    <property type="match status" value="1"/>
</dbReference>
<dbReference type="AlphaFoldDB" id="A0A9W4WSB7"/>
<dbReference type="GO" id="GO:0003824">
    <property type="term" value="F:catalytic activity"/>
    <property type="evidence" value="ECO:0007669"/>
    <property type="project" value="InterPro"/>
</dbReference>
<evidence type="ECO:0000256" key="1">
    <source>
        <dbReference type="ARBA" id="ARBA00022737"/>
    </source>
</evidence>
<reference evidence="3" key="1">
    <citation type="submission" date="2022-08" db="EMBL/GenBank/DDBJ databases">
        <authorList>
            <person name="Giroux E."/>
            <person name="Giroux E."/>
        </authorList>
    </citation>
    <scope>NUCLEOTIDE SEQUENCE</scope>
    <source>
        <strain evidence="3">H1091258</strain>
    </source>
</reference>
<feature type="domain" description="Nephrocystin 3-like N-terminal" evidence="2">
    <location>
        <begin position="109"/>
        <end position="271"/>
    </location>
</feature>
<dbReference type="Gene3D" id="3.40.50.1580">
    <property type="entry name" value="Nucleoside phosphorylase domain"/>
    <property type="match status" value="1"/>
</dbReference>
<dbReference type="InterPro" id="IPR027417">
    <property type="entry name" value="P-loop_NTPase"/>
</dbReference>
<evidence type="ECO:0000313" key="4">
    <source>
        <dbReference type="Proteomes" id="UP001152533"/>
    </source>
</evidence>
<dbReference type="Proteomes" id="UP001152533">
    <property type="component" value="Unassembled WGS sequence"/>
</dbReference>
<name>A0A9W4WSB7_9PEZI</name>
<evidence type="ECO:0000259" key="2">
    <source>
        <dbReference type="Pfam" id="PF24883"/>
    </source>
</evidence>
<keyword evidence="4" id="KW-1185">Reference proteome</keyword>
<dbReference type="InterPro" id="IPR035994">
    <property type="entry name" value="Nucleoside_phosphorylase_sf"/>
</dbReference>
<dbReference type="PANTHER" id="PTHR10039:SF16">
    <property type="entry name" value="GPI INOSITOL-DEACYLASE"/>
    <property type="match status" value="1"/>
</dbReference>
<dbReference type="EMBL" id="CAMGZC010002826">
    <property type="protein sequence ID" value="CAI0655321.1"/>
    <property type="molecule type" value="Genomic_DNA"/>
</dbReference>
<accession>A0A9W4WSB7</accession>
<dbReference type="SUPFAM" id="SSF52540">
    <property type="entry name" value="P-loop containing nucleoside triphosphate hydrolases"/>
    <property type="match status" value="1"/>
</dbReference>
<dbReference type="GO" id="GO:0009116">
    <property type="term" value="P:nucleoside metabolic process"/>
    <property type="evidence" value="ECO:0007669"/>
    <property type="project" value="InterPro"/>
</dbReference>
<dbReference type="PANTHER" id="PTHR10039">
    <property type="entry name" value="AMELOGENIN"/>
    <property type="match status" value="1"/>
</dbReference>
<protein>
    <recommendedName>
        <fullName evidence="2">Nephrocystin 3-like N-terminal domain-containing protein</fullName>
    </recommendedName>
</protein>
<organism evidence="3 4">
    <name type="scientific">Colletotrichum noveboracense</name>
    <dbReference type="NCBI Taxonomy" id="2664923"/>
    <lineage>
        <taxon>Eukaryota</taxon>
        <taxon>Fungi</taxon>
        <taxon>Dikarya</taxon>
        <taxon>Ascomycota</taxon>
        <taxon>Pezizomycotina</taxon>
        <taxon>Sordariomycetes</taxon>
        <taxon>Hypocreomycetidae</taxon>
        <taxon>Glomerellales</taxon>
        <taxon>Glomerellaceae</taxon>
        <taxon>Colletotrichum</taxon>
        <taxon>Colletotrichum gloeosporioides species complex</taxon>
    </lineage>
</organism>
<evidence type="ECO:0000313" key="3">
    <source>
        <dbReference type="EMBL" id="CAI0655321.1"/>
    </source>
</evidence>
<dbReference type="Gene3D" id="3.40.50.300">
    <property type="entry name" value="P-loop containing nucleotide triphosphate hydrolases"/>
    <property type="match status" value="1"/>
</dbReference>
<dbReference type="SUPFAM" id="SSF53167">
    <property type="entry name" value="Purine and uridine phosphorylases"/>
    <property type="match status" value="1"/>
</dbReference>
<proteinExistence type="predicted"/>
<feature type="non-terminal residue" evidence="3">
    <location>
        <position position="374"/>
    </location>
</feature>
<dbReference type="InterPro" id="IPR056884">
    <property type="entry name" value="NPHP3-like_N"/>
</dbReference>
<gene>
    <name evidence="3" type="ORF">CGXH109_LOCUS147820</name>
</gene>
<keyword evidence="1" id="KW-0677">Repeat</keyword>